<keyword evidence="1" id="KW-0472">Membrane</keyword>
<reference evidence="2 3" key="1">
    <citation type="submission" date="2020-03" db="EMBL/GenBank/DDBJ databases">
        <title>Genomic Encyclopedia of Type Strains, Phase IV (KMG-IV): sequencing the most valuable type-strain genomes for metagenomic binning, comparative biology and taxonomic classification.</title>
        <authorList>
            <person name="Goeker M."/>
        </authorList>
    </citation>
    <scope>NUCLEOTIDE SEQUENCE [LARGE SCALE GENOMIC DNA]</scope>
    <source>
        <strain evidence="2 3">DSM 4733</strain>
    </source>
</reference>
<dbReference type="PANTHER" id="PTHR14136:SF17">
    <property type="entry name" value="BTB_POZ DOMAIN-CONTAINING PROTEIN KCTD9"/>
    <property type="match status" value="1"/>
</dbReference>
<proteinExistence type="predicted"/>
<dbReference type="InterPro" id="IPR001646">
    <property type="entry name" value="5peptide_repeat"/>
</dbReference>
<protein>
    <submittedName>
        <fullName evidence="2">Uncharacterized protein YjbI with pentapeptide repeats</fullName>
    </submittedName>
</protein>
<dbReference type="EMBL" id="JAASQV010000005">
    <property type="protein sequence ID" value="NIJ66956.1"/>
    <property type="molecule type" value="Genomic_DNA"/>
</dbReference>
<feature type="transmembrane region" description="Helical" evidence="1">
    <location>
        <begin position="107"/>
        <end position="126"/>
    </location>
</feature>
<keyword evidence="3" id="KW-1185">Reference proteome</keyword>
<dbReference type="PANTHER" id="PTHR14136">
    <property type="entry name" value="BTB_POZ DOMAIN-CONTAINING PROTEIN KCTD9"/>
    <property type="match status" value="1"/>
</dbReference>
<dbReference type="SUPFAM" id="SSF141571">
    <property type="entry name" value="Pentapeptide repeat-like"/>
    <property type="match status" value="1"/>
</dbReference>
<evidence type="ECO:0000313" key="3">
    <source>
        <dbReference type="Proteomes" id="UP000564677"/>
    </source>
</evidence>
<name>A0A7X5ZX96_9SPHN</name>
<evidence type="ECO:0000313" key="2">
    <source>
        <dbReference type="EMBL" id="NIJ66956.1"/>
    </source>
</evidence>
<keyword evidence="1" id="KW-1133">Transmembrane helix</keyword>
<accession>A0A7X5ZX96</accession>
<dbReference type="AlphaFoldDB" id="A0A7X5ZX96"/>
<sequence length="468" mass="52407">MAGWRRRVSRWWLDDLFGPRHEVRFALRIGARLAWLRFRLWLRRPRGMGLRRHWPKPVALALVGIFVPLGIATILSLLFPQEARGVVAAFHRLFTDAQAPRLEWREAAQILLLLIGVPSAFLLWLFRDLNVNATLDNQRKDVNLKEFQEIQMRAAGAIDEKFPAAARETLQIAALHQMRAFLRGEYGKSFQRPAFELLRARLVASAEATGSSIVGNWLQDWRERFRRLEGRDVTRAVIEMKREIAGARRKLRPCAIAAAEQTILSEEWEAVLRGGLPLAGSAFDRIQLGRKTVLSGASFVDCRFRLARLRYVHLERAELSGAYMEGAYLRGAHLEQAAFFYAYLEYASFVGANLDRALLQGASAAGARFTSASLRFATLSDADLRGVSFSNADLRGADFRDAELAGASLRGARLEGAKLADQDASLVGNCTGATFDAATEFAFDWSSLPESECEAARQPWIAKGMKRV</sequence>
<comment type="caution">
    <text evidence="2">The sequence shown here is derived from an EMBL/GenBank/DDBJ whole genome shotgun (WGS) entry which is preliminary data.</text>
</comment>
<dbReference type="Proteomes" id="UP000564677">
    <property type="component" value="Unassembled WGS sequence"/>
</dbReference>
<gene>
    <name evidence="2" type="ORF">FHR20_003934</name>
</gene>
<organism evidence="2 3">
    <name type="scientific">Sphingomonas leidyi</name>
    <dbReference type="NCBI Taxonomy" id="68569"/>
    <lineage>
        <taxon>Bacteria</taxon>
        <taxon>Pseudomonadati</taxon>
        <taxon>Pseudomonadota</taxon>
        <taxon>Alphaproteobacteria</taxon>
        <taxon>Sphingomonadales</taxon>
        <taxon>Sphingomonadaceae</taxon>
        <taxon>Sphingomonas</taxon>
    </lineage>
</organism>
<dbReference type="RefSeq" id="WP_167301270.1">
    <property type="nucleotide sequence ID" value="NZ_JAASQV010000005.1"/>
</dbReference>
<dbReference type="InterPro" id="IPR051082">
    <property type="entry name" value="Pentapeptide-BTB/POZ_domain"/>
</dbReference>
<dbReference type="Gene3D" id="2.160.20.80">
    <property type="entry name" value="E3 ubiquitin-protein ligase SopA"/>
    <property type="match status" value="1"/>
</dbReference>
<dbReference type="Pfam" id="PF00805">
    <property type="entry name" value="Pentapeptide"/>
    <property type="match status" value="2"/>
</dbReference>
<feature type="transmembrane region" description="Helical" evidence="1">
    <location>
        <begin position="58"/>
        <end position="79"/>
    </location>
</feature>
<keyword evidence="1" id="KW-0812">Transmembrane</keyword>
<evidence type="ECO:0000256" key="1">
    <source>
        <dbReference type="SAM" id="Phobius"/>
    </source>
</evidence>